<dbReference type="AlphaFoldDB" id="A0A1I8AN11"/>
<evidence type="ECO:0000313" key="4">
    <source>
        <dbReference type="WBParaSite" id="L893_g7117.t1"/>
    </source>
</evidence>
<evidence type="ECO:0000256" key="1">
    <source>
        <dbReference type="SAM" id="SignalP"/>
    </source>
</evidence>
<feature type="signal peptide" evidence="1">
    <location>
        <begin position="1"/>
        <end position="18"/>
    </location>
</feature>
<protein>
    <submittedName>
        <fullName evidence="4">DUF4773 domain-containing protein</fullName>
    </submittedName>
</protein>
<name>A0A1I8AN11_9BILA</name>
<organism evidence="3 4">
    <name type="scientific">Steinernema glaseri</name>
    <dbReference type="NCBI Taxonomy" id="37863"/>
    <lineage>
        <taxon>Eukaryota</taxon>
        <taxon>Metazoa</taxon>
        <taxon>Ecdysozoa</taxon>
        <taxon>Nematoda</taxon>
        <taxon>Chromadorea</taxon>
        <taxon>Rhabditida</taxon>
        <taxon>Tylenchina</taxon>
        <taxon>Panagrolaimomorpha</taxon>
        <taxon>Strongyloidoidea</taxon>
        <taxon>Steinernematidae</taxon>
        <taxon>Steinernema</taxon>
    </lineage>
</organism>
<dbReference type="Proteomes" id="UP000095287">
    <property type="component" value="Unplaced"/>
</dbReference>
<dbReference type="InterPro" id="IPR031941">
    <property type="entry name" value="DUF4773"/>
</dbReference>
<dbReference type="Pfam" id="PF15998">
    <property type="entry name" value="DUF4773"/>
    <property type="match status" value="1"/>
</dbReference>
<accession>A0A1I8AN11</accession>
<dbReference type="WBParaSite" id="L893_g7117.t1">
    <property type="protein sequence ID" value="L893_g7117.t1"/>
    <property type="gene ID" value="L893_g7117"/>
</dbReference>
<proteinExistence type="predicted"/>
<keyword evidence="3" id="KW-1185">Reference proteome</keyword>
<feature type="domain" description="DUF4773" evidence="2">
    <location>
        <begin position="162"/>
        <end position="275"/>
    </location>
</feature>
<reference evidence="4" key="1">
    <citation type="submission" date="2016-11" db="UniProtKB">
        <authorList>
            <consortium name="WormBaseParasite"/>
        </authorList>
    </citation>
    <scope>IDENTIFICATION</scope>
</reference>
<keyword evidence="1" id="KW-0732">Signal</keyword>
<sequence length="277" mass="31337">MIFLGCLLLLSLQGFVQASHFLDIHLKAHTPFTICNDIDRCNISYTVVLLRSDNHRNFQSLSLQEPSFLRKTHDETYEEETIIGLTPSILETHGRIFVGVQLYDLPVDSQDFYLVDVTNTIHDGSRAKVMSTSGDLSLSTVVHRRHESGSVHRSALSHHNGCNCITKNCGCCAHLLVRKIHLNDNACWNITYISEDIGLKVSFSVNDHIYISREISVRNPPPFCFDVPHLRQFAALCLKLFNVETSRTEVTGCADLEAHLYHFKIAELKLGCFRIPI</sequence>
<dbReference type="PANTHER" id="PTHR36299:SF2">
    <property type="entry name" value="DUF4773 DOMAIN-CONTAINING PROTEIN"/>
    <property type="match status" value="1"/>
</dbReference>
<feature type="chain" id="PRO_5009314869" evidence="1">
    <location>
        <begin position="19"/>
        <end position="277"/>
    </location>
</feature>
<dbReference type="PANTHER" id="PTHR36299">
    <property type="entry name" value="AGAP008005-PA"/>
    <property type="match status" value="1"/>
</dbReference>
<evidence type="ECO:0000313" key="3">
    <source>
        <dbReference type="Proteomes" id="UP000095287"/>
    </source>
</evidence>
<evidence type="ECO:0000259" key="2">
    <source>
        <dbReference type="Pfam" id="PF15998"/>
    </source>
</evidence>